<evidence type="ECO:0000256" key="2">
    <source>
        <dbReference type="ARBA" id="ARBA00022490"/>
    </source>
</evidence>
<dbReference type="GO" id="GO:0005840">
    <property type="term" value="C:ribosome"/>
    <property type="evidence" value="ECO:0007669"/>
    <property type="project" value="UniProtKB-KW"/>
</dbReference>
<feature type="binding site" evidence="6">
    <location>
        <position position="251"/>
    </location>
    <ligand>
        <name>S-adenosyl-L-methionine</name>
        <dbReference type="ChEBI" id="CHEBI:59789"/>
    </ligand>
</feature>
<dbReference type="PANTHER" id="PTHR43648:SF1">
    <property type="entry name" value="ELECTRON TRANSFER FLAVOPROTEIN BETA SUBUNIT LYSINE METHYLTRANSFERASE"/>
    <property type="match status" value="1"/>
</dbReference>
<keyword evidence="3 6" id="KW-0489">Methyltransferase</keyword>
<feature type="binding site" evidence="6">
    <location>
        <position position="186"/>
    </location>
    <ligand>
        <name>S-adenosyl-L-methionine</name>
        <dbReference type="ChEBI" id="CHEBI:59789"/>
    </ligand>
</feature>
<dbReference type="Pfam" id="PF06325">
    <property type="entry name" value="PrmA"/>
    <property type="match status" value="1"/>
</dbReference>
<dbReference type="GO" id="GO:0008276">
    <property type="term" value="F:protein methyltransferase activity"/>
    <property type="evidence" value="ECO:0007669"/>
    <property type="project" value="UniProtKB-UniRule"/>
</dbReference>
<keyword evidence="5 6" id="KW-0949">S-adenosyl-L-methionine</keyword>
<keyword evidence="7" id="KW-0689">Ribosomal protein</keyword>
<evidence type="ECO:0000256" key="4">
    <source>
        <dbReference type="ARBA" id="ARBA00022679"/>
    </source>
</evidence>
<dbReference type="SUPFAM" id="SSF53335">
    <property type="entry name" value="S-adenosyl-L-methionine-dependent methyltransferases"/>
    <property type="match status" value="1"/>
</dbReference>
<dbReference type="CDD" id="cd02440">
    <property type="entry name" value="AdoMet_MTases"/>
    <property type="match status" value="1"/>
</dbReference>
<organism evidence="7 8">
    <name type="scientific">Candidatus Egerieicola pullicola</name>
    <dbReference type="NCBI Taxonomy" id="2840775"/>
    <lineage>
        <taxon>Bacteria</taxon>
        <taxon>Bacillati</taxon>
        <taxon>Bacillota</taxon>
        <taxon>Clostridia</taxon>
        <taxon>Eubacteriales</taxon>
        <taxon>Oscillospiraceae</taxon>
        <taxon>Oscillospiraceae incertae sedis</taxon>
        <taxon>Candidatus Egerieicola</taxon>
    </lineage>
</organism>
<reference evidence="7" key="2">
    <citation type="journal article" date="2021" name="PeerJ">
        <title>Extensive microbial diversity within the chicken gut microbiome revealed by metagenomics and culture.</title>
        <authorList>
            <person name="Gilroy R."/>
            <person name="Ravi A."/>
            <person name="Getino M."/>
            <person name="Pursley I."/>
            <person name="Horton D.L."/>
            <person name="Alikhan N.F."/>
            <person name="Baker D."/>
            <person name="Gharbi K."/>
            <person name="Hall N."/>
            <person name="Watson M."/>
            <person name="Adriaenssens E.M."/>
            <person name="Foster-Nyarko E."/>
            <person name="Jarju S."/>
            <person name="Secka A."/>
            <person name="Antonio M."/>
            <person name="Oren A."/>
            <person name="Chaudhuri R.R."/>
            <person name="La Ragione R."/>
            <person name="Hildebrand F."/>
            <person name="Pallen M.J."/>
        </authorList>
    </citation>
    <scope>NUCLEOTIDE SEQUENCE</scope>
    <source>
        <strain evidence="7">CHK184-25365</strain>
    </source>
</reference>
<comment type="catalytic activity">
    <reaction evidence="6">
        <text>L-lysyl-[protein] + 3 S-adenosyl-L-methionine = N(6),N(6),N(6)-trimethyl-L-lysyl-[protein] + 3 S-adenosyl-L-homocysteine + 3 H(+)</text>
        <dbReference type="Rhea" id="RHEA:54192"/>
        <dbReference type="Rhea" id="RHEA-COMP:9752"/>
        <dbReference type="Rhea" id="RHEA-COMP:13826"/>
        <dbReference type="ChEBI" id="CHEBI:15378"/>
        <dbReference type="ChEBI" id="CHEBI:29969"/>
        <dbReference type="ChEBI" id="CHEBI:57856"/>
        <dbReference type="ChEBI" id="CHEBI:59789"/>
        <dbReference type="ChEBI" id="CHEBI:61961"/>
    </reaction>
</comment>
<evidence type="ECO:0000256" key="6">
    <source>
        <dbReference type="HAMAP-Rule" id="MF_00735"/>
    </source>
</evidence>
<dbReference type="InterPro" id="IPR050078">
    <property type="entry name" value="Ribosomal_L11_MeTrfase_PrmA"/>
</dbReference>
<dbReference type="Proteomes" id="UP000886749">
    <property type="component" value="Unassembled WGS sequence"/>
</dbReference>
<comment type="subcellular location">
    <subcellularLocation>
        <location evidence="6">Cytoplasm</location>
    </subcellularLocation>
</comment>
<evidence type="ECO:0000313" key="8">
    <source>
        <dbReference type="Proteomes" id="UP000886749"/>
    </source>
</evidence>
<sequence>MEWQQITITTTHQGKEIVGGLLVSHGVRGFVTQDPEDFQEFLEDTTVHWDYIEEDLLSLKEGETTVTFYLPENLQGAEMLGAIRAGLTRLPGENPTLDLGSLELKMDTVREEDWSTAWKKYYHPVRVGKRLVICPCWETADLNPGDVQVTLDPGMAFGTGTHETTRLCMQLLEDYLKPGQTVLDVGTGSGILAITALLLGAQSATGVDIDQLSVKIAGENAALNGVEDKLTLIAGDLTQKVEGKFDLICANIVADVILRLCGSVTQFMNTDTVLLVSGIIEDRKDQVVQGLLDAGLEIVEQRQENDWCAMACKLKEG</sequence>
<dbReference type="AlphaFoldDB" id="A0A9D1AJJ2"/>
<comment type="caution">
    <text evidence="7">The sequence shown here is derived from an EMBL/GenBank/DDBJ whole genome shotgun (WGS) entry which is preliminary data.</text>
</comment>
<evidence type="ECO:0000256" key="3">
    <source>
        <dbReference type="ARBA" id="ARBA00022603"/>
    </source>
</evidence>
<reference evidence="7" key="1">
    <citation type="submission" date="2020-10" db="EMBL/GenBank/DDBJ databases">
        <authorList>
            <person name="Gilroy R."/>
        </authorList>
    </citation>
    <scope>NUCLEOTIDE SEQUENCE</scope>
    <source>
        <strain evidence="7">CHK184-25365</strain>
    </source>
</reference>
<evidence type="ECO:0000256" key="1">
    <source>
        <dbReference type="ARBA" id="ARBA00009741"/>
    </source>
</evidence>
<feature type="binding site" evidence="6">
    <location>
        <position position="165"/>
    </location>
    <ligand>
        <name>S-adenosyl-L-methionine</name>
        <dbReference type="ChEBI" id="CHEBI:59789"/>
    </ligand>
</feature>
<dbReference type="HAMAP" id="MF_00735">
    <property type="entry name" value="Methyltr_PrmA"/>
    <property type="match status" value="1"/>
</dbReference>
<comment type="similarity">
    <text evidence="1 6">Belongs to the methyltransferase superfamily. PrmA family.</text>
</comment>
<dbReference type="Gene3D" id="3.40.50.150">
    <property type="entry name" value="Vaccinia Virus protein VP39"/>
    <property type="match status" value="1"/>
</dbReference>
<protein>
    <recommendedName>
        <fullName evidence="6">Ribosomal protein L11 methyltransferase</fullName>
        <shortName evidence="6">L11 Mtase</shortName>
        <ecNumber evidence="6">2.1.1.-</ecNumber>
    </recommendedName>
</protein>
<dbReference type="InterPro" id="IPR004498">
    <property type="entry name" value="Ribosomal_PrmA_MeTrfase"/>
</dbReference>
<dbReference type="GO" id="GO:0005737">
    <property type="term" value="C:cytoplasm"/>
    <property type="evidence" value="ECO:0007669"/>
    <property type="project" value="UniProtKB-SubCell"/>
</dbReference>
<feature type="binding site" evidence="6">
    <location>
        <position position="208"/>
    </location>
    <ligand>
        <name>S-adenosyl-L-methionine</name>
        <dbReference type="ChEBI" id="CHEBI:59789"/>
    </ligand>
</feature>
<dbReference type="GO" id="GO:0032259">
    <property type="term" value="P:methylation"/>
    <property type="evidence" value="ECO:0007669"/>
    <property type="project" value="UniProtKB-KW"/>
</dbReference>
<dbReference type="EC" id="2.1.1.-" evidence="6"/>
<comment type="function">
    <text evidence="6">Methylates ribosomal protein L11.</text>
</comment>
<gene>
    <name evidence="6 7" type="primary">prmA</name>
    <name evidence="7" type="ORF">IAB36_04995</name>
</gene>
<accession>A0A9D1AJJ2</accession>
<keyword evidence="7" id="KW-0687">Ribonucleoprotein</keyword>
<name>A0A9D1AJJ2_9FIRM</name>
<dbReference type="EMBL" id="DVGY01000109">
    <property type="protein sequence ID" value="HIR41164.1"/>
    <property type="molecule type" value="Genomic_DNA"/>
</dbReference>
<keyword evidence="4 6" id="KW-0808">Transferase</keyword>
<evidence type="ECO:0000256" key="5">
    <source>
        <dbReference type="ARBA" id="ARBA00022691"/>
    </source>
</evidence>
<proteinExistence type="inferred from homology"/>
<dbReference type="InterPro" id="IPR029063">
    <property type="entry name" value="SAM-dependent_MTases_sf"/>
</dbReference>
<keyword evidence="2 6" id="KW-0963">Cytoplasm</keyword>
<dbReference type="NCBIfam" id="TIGR00406">
    <property type="entry name" value="prmA"/>
    <property type="match status" value="1"/>
</dbReference>
<dbReference type="PIRSF" id="PIRSF000401">
    <property type="entry name" value="RPL11_MTase"/>
    <property type="match status" value="1"/>
</dbReference>
<evidence type="ECO:0000313" key="7">
    <source>
        <dbReference type="EMBL" id="HIR41164.1"/>
    </source>
</evidence>
<dbReference type="PANTHER" id="PTHR43648">
    <property type="entry name" value="ELECTRON TRANSFER FLAVOPROTEIN BETA SUBUNIT LYSINE METHYLTRANSFERASE"/>
    <property type="match status" value="1"/>
</dbReference>